<dbReference type="EMBL" id="UYRR01032063">
    <property type="protein sequence ID" value="VDK53990.1"/>
    <property type="molecule type" value="Genomic_DNA"/>
</dbReference>
<feature type="transmembrane region" description="Helical" evidence="1">
    <location>
        <begin position="168"/>
        <end position="189"/>
    </location>
</feature>
<protein>
    <submittedName>
        <fullName evidence="4">Miff domain-containing protein</fullName>
    </submittedName>
</protein>
<gene>
    <name evidence="2" type="ORF">ASIM_LOCUS15027</name>
</gene>
<evidence type="ECO:0000313" key="3">
    <source>
        <dbReference type="Proteomes" id="UP000267096"/>
    </source>
</evidence>
<evidence type="ECO:0000256" key="1">
    <source>
        <dbReference type="SAM" id="Phobius"/>
    </source>
</evidence>
<keyword evidence="1" id="KW-1133">Transmembrane helix</keyword>
<reference evidence="4" key="1">
    <citation type="submission" date="2017-02" db="UniProtKB">
        <authorList>
            <consortium name="WormBaseParasite"/>
        </authorList>
    </citation>
    <scope>IDENTIFICATION</scope>
</reference>
<accession>A0A0M3K3S9</accession>
<name>A0A0M3K3S9_ANISI</name>
<keyword evidence="1" id="KW-0812">Transmembrane</keyword>
<dbReference type="AlphaFoldDB" id="A0A0M3K3S9"/>
<evidence type="ECO:0000313" key="2">
    <source>
        <dbReference type="EMBL" id="VDK53990.1"/>
    </source>
</evidence>
<organism evidence="4">
    <name type="scientific">Anisakis simplex</name>
    <name type="common">Herring worm</name>
    <dbReference type="NCBI Taxonomy" id="6269"/>
    <lineage>
        <taxon>Eukaryota</taxon>
        <taxon>Metazoa</taxon>
        <taxon>Ecdysozoa</taxon>
        <taxon>Nematoda</taxon>
        <taxon>Chromadorea</taxon>
        <taxon>Rhabditida</taxon>
        <taxon>Spirurina</taxon>
        <taxon>Ascaridomorpha</taxon>
        <taxon>Ascaridoidea</taxon>
        <taxon>Anisakidae</taxon>
        <taxon>Anisakis</taxon>
        <taxon>Anisakis simplex complex</taxon>
    </lineage>
</organism>
<reference evidence="2 3" key="2">
    <citation type="submission" date="2018-11" db="EMBL/GenBank/DDBJ databases">
        <authorList>
            <consortium name="Pathogen Informatics"/>
        </authorList>
    </citation>
    <scope>NUCLEOTIDE SEQUENCE [LARGE SCALE GENOMIC DNA]</scope>
</reference>
<keyword evidence="3" id="KW-1185">Reference proteome</keyword>
<dbReference type="WBParaSite" id="ASIM_0001562001-mRNA-1">
    <property type="protein sequence ID" value="ASIM_0001562001-mRNA-1"/>
    <property type="gene ID" value="ASIM_0001562001"/>
</dbReference>
<evidence type="ECO:0000313" key="4">
    <source>
        <dbReference type="WBParaSite" id="ASIM_0001562001-mRNA-1"/>
    </source>
</evidence>
<dbReference type="Proteomes" id="UP000267096">
    <property type="component" value="Unassembled WGS sequence"/>
</dbReference>
<sequence length="265" mass="29466">MSVINFLTSNQVLCQSSSVLLHRQAVFKEFLDRNSEFYRSHVIINLLLSNIYLVIRLRQSDDALLVSTCDSNITTDSNSPSSDQTIDELTFKTSPLPNLERQRTNQALSLLHSEKQQVSADVGSDTPTDGTFESLSNEGEKILWMAEERVTKTAEEIQAVLSTLSDRYVIIAIIIGVTLLGIAALLLYLKFTGCLGSSSNVRIQFPSTFDNERVTARGIELKEMVRRPEPTNATPTVQRPRLRNATPGILLQRPASIFSPLISPL</sequence>
<proteinExistence type="predicted"/>
<keyword evidence="1" id="KW-0472">Membrane</keyword>